<organism evidence="9 10">
    <name type="scientific">Treponema lecithinolyticum ATCC 700332</name>
    <dbReference type="NCBI Taxonomy" id="1321815"/>
    <lineage>
        <taxon>Bacteria</taxon>
        <taxon>Pseudomonadati</taxon>
        <taxon>Spirochaetota</taxon>
        <taxon>Spirochaetia</taxon>
        <taxon>Spirochaetales</taxon>
        <taxon>Treponemataceae</taxon>
        <taxon>Treponema</taxon>
    </lineage>
</organism>
<dbReference type="Pfam" id="PF01850">
    <property type="entry name" value="PIN"/>
    <property type="match status" value="1"/>
</dbReference>
<dbReference type="RefSeq" id="WP_021686421.1">
    <property type="nucleotide sequence ID" value="NZ_KI260556.1"/>
</dbReference>
<dbReference type="InterPro" id="IPR002716">
    <property type="entry name" value="PIN_dom"/>
</dbReference>
<dbReference type="PANTHER" id="PTHR33653">
    <property type="entry name" value="RIBONUCLEASE VAPC2"/>
    <property type="match status" value="1"/>
</dbReference>
<proteinExistence type="inferred from homology"/>
<keyword evidence="2" id="KW-1277">Toxin-antitoxin system</keyword>
<keyword evidence="3" id="KW-0540">Nuclease</keyword>
<evidence type="ECO:0000256" key="2">
    <source>
        <dbReference type="ARBA" id="ARBA00022649"/>
    </source>
</evidence>
<feature type="domain" description="PIN" evidence="8">
    <location>
        <begin position="2"/>
        <end position="123"/>
    </location>
</feature>
<evidence type="ECO:0000256" key="1">
    <source>
        <dbReference type="ARBA" id="ARBA00001946"/>
    </source>
</evidence>
<evidence type="ECO:0000256" key="4">
    <source>
        <dbReference type="ARBA" id="ARBA00022723"/>
    </source>
</evidence>
<sequence>MYLLDTNICIFLKNRKSPQVLEKLKERIYAGIYISSITVAELQFGVYNSDYVEKNKISLLQFLTPFYILNFDDNDAEQFGKIRSELKKQGKIIGSYDMLIASQALSKKLILVTNNTGEFSRIKNLKIEDWTQAE</sequence>
<reference evidence="9 10" key="1">
    <citation type="submission" date="2013-08" db="EMBL/GenBank/DDBJ databases">
        <authorList>
            <person name="Weinstock G."/>
            <person name="Sodergren E."/>
            <person name="Wylie T."/>
            <person name="Fulton L."/>
            <person name="Fulton R."/>
            <person name="Fronick C."/>
            <person name="O'Laughlin M."/>
            <person name="Godfrey J."/>
            <person name="Miner T."/>
            <person name="Herter B."/>
            <person name="Appelbaum E."/>
            <person name="Cordes M."/>
            <person name="Lek S."/>
            <person name="Wollam A."/>
            <person name="Pepin K.H."/>
            <person name="Palsikar V.B."/>
            <person name="Mitreva M."/>
            <person name="Wilson R.K."/>
        </authorList>
    </citation>
    <scope>NUCLEOTIDE SEQUENCE [LARGE SCALE GENOMIC DNA]</scope>
    <source>
        <strain evidence="9 10">ATCC 700332</strain>
    </source>
</reference>
<dbReference type="PANTHER" id="PTHR33653:SF1">
    <property type="entry name" value="RIBONUCLEASE VAPC2"/>
    <property type="match status" value="1"/>
</dbReference>
<evidence type="ECO:0000313" key="10">
    <source>
        <dbReference type="Proteomes" id="UP000016649"/>
    </source>
</evidence>
<keyword evidence="6" id="KW-0460">Magnesium</keyword>
<protein>
    <submittedName>
        <fullName evidence="9">PIN domain protein</fullName>
    </submittedName>
</protein>
<keyword evidence="10" id="KW-1185">Reference proteome</keyword>
<comment type="caution">
    <text evidence="9">The sequence shown here is derived from an EMBL/GenBank/DDBJ whole genome shotgun (WGS) entry which is preliminary data.</text>
</comment>
<keyword evidence="5" id="KW-0378">Hydrolase</keyword>
<gene>
    <name evidence="9" type="ORF">HMPREF9193_00573</name>
</gene>
<dbReference type="SUPFAM" id="SSF88723">
    <property type="entry name" value="PIN domain-like"/>
    <property type="match status" value="1"/>
</dbReference>
<dbReference type="InterPro" id="IPR050556">
    <property type="entry name" value="Type_II_TA_system_RNase"/>
</dbReference>
<evidence type="ECO:0000256" key="7">
    <source>
        <dbReference type="ARBA" id="ARBA00038093"/>
    </source>
</evidence>
<keyword evidence="4" id="KW-0479">Metal-binding</keyword>
<name>A0ABN0P0J6_TRELE</name>
<dbReference type="InterPro" id="IPR029060">
    <property type="entry name" value="PIN-like_dom_sf"/>
</dbReference>
<evidence type="ECO:0000256" key="6">
    <source>
        <dbReference type="ARBA" id="ARBA00022842"/>
    </source>
</evidence>
<dbReference type="CDD" id="cd09881">
    <property type="entry name" value="PIN_VapC4-5_FitB-like"/>
    <property type="match status" value="1"/>
</dbReference>
<dbReference type="Gene3D" id="3.40.50.1010">
    <property type="entry name" value="5'-nuclease"/>
    <property type="match status" value="1"/>
</dbReference>
<comment type="similarity">
    <text evidence="7">Belongs to the PINc/VapC protein family.</text>
</comment>
<comment type="cofactor">
    <cofactor evidence="1">
        <name>Mg(2+)</name>
        <dbReference type="ChEBI" id="CHEBI:18420"/>
    </cofactor>
</comment>
<evidence type="ECO:0000256" key="3">
    <source>
        <dbReference type="ARBA" id="ARBA00022722"/>
    </source>
</evidence>
<dbReference type="EMBL" id="AWVH01000012">
    <property type="protein sequence ID" value="ERJ93956.1"/>
    <property type="molecule type" value="Genomic_DNA"/>
</dbReference>
<accession>A0ABN0P0J6</accession>
<evidence type="ECO:0000259" key="8">
    <source>
        <dbReference type="Pfam" id="PF01850"/>
    </source>
</evidence>
<evidence type="ECO:0000313" key="9">
    <source>
        <dbReference type="EMBL" id="ERJ93956.1"/>
    </source>
</evidence>
<dbReference type="Proteomes" id="UP000016649">
    <property type="component" value="Unassembled WGS sequence"/>
</dbReference>
<evidence type="ECO:0000256" key="5">
    <source>
        <dbReference type="ARBA" id="ARBA00022801"/>
    </source>
</evidence>